<reference evidence="4 6" key="3">
    <citation type="submission" date="2018-06" db="EMBL/GenBank/DDBJ databases">
        <authorList>
            <consortium name="Pathogen Informatics"/>
            <person name="Doyle S."/>
        </authorList>
    </citation>
    <scope>NUCLEOTIDE SEQUENCE [LARGE SCALE GENOMIC DNA]</scope>
    <source>
        <strain evidence="4 6">NCTC11327</strain>
    </source>
</reference>
<dbReference type="Proteomes" id="UP000057088">
    <property type="component" value="Chromosome 1"/>
</dbReference>
<feature type="domain" description="ImpA N-terminal" evidence="2">
    <location>
        <begin position="23"/>
        <end position="99"/>
    </location>
</feature>
<sequence>MSNILFIDNAYYRLTNDIDAIRQLDVYQKIRDEINRRFNPLAGGTDWEAVRESCDVLAKSAGLDLLMCGYFAVANLKTVGLAGYANGLELLSVCLSNQSKPDVKTAKMRKEVLDWVNARVVQELKDLKPNYESLRDLYRCERFCERIHHQLERQQPEYLVDFEGVGFALFEHIDRIETQYHSLVKRQHQQALEAEPQVLRRVHRTRLSLAFVTGCVLSVGALWGYQVIPWFHTNDYATRVEVATLSSDDARSHFQMSASEHQISRWKSDLVPLYERSIMQKSAISMEQSKREAMHEMATLRTLYPDDDQIKASDEAFNAEQRAALEQTELFVQRFGEIRTKMANIALLAKREKWSDLQRQTKSLEDFAVSLSPVYGRVDYVQNLIKQGEMESARKELEILKTRLNNLSWTMAQLEESLSGQPIVKQ</sequence>
<keyword evidence="1" id="KW-0175">Coiled coil</keyword>
<protein>
    <submittedName>
        <fullName evidence="3">Type VI secretion protein</fullName>
    </submittedName>
    <submittedName>
        <fullName evidence="4">Type VI secretion-like protein VasL</fullName>
    </submittedName>
</protein>
<dbReference type="RefSeq" id="WP_061055958.1">
    <property type="nucleotide sequence ID" value="NZ_CABLBX010000005.1"/>
</dbReference>
<dbReference type="PANTHER" id="PTHR37024:SF5">
    <property type="entry name" value="IMPA N-TERMINAL DOMAIN-CONTAINING PROTEIN"/>
    <property type="match status" value="1"/>
</dbReference>
<evidence type="ECO:0000313" key="4">
    <source>
        <dbReference type="EMBL" id="SUQ26502.1"/>
    </source>
</evidence>
<proteinExistence type="predicted"/>
<organism evidence="4 6">
    <name type="scientific">Vibrio fluvialis</name>
    <dbReference type="NCBI Taxonomy" id="676"/>
    <lineage>
        <taxon>Bacteria</taxon>
        <taxon>Pseudomonadati</taxon>
        <taxon>Pseudomonadota</taxon>
        <taxon>Gammaproteobacteria</taxon>
        <taxon>Vibrionales</taxon>
        <taxon>Vibrionaceae</taxon>
        <taxon>Vibrio</taxon>
    </lineage>
</organism>
<name>A0AAX2LXH4_VIBFL</name>
<evidence type="ECO:0000259" key="2">
    <source>
        <dbReference type="Pfam" id="PF06812"/>
    </source>
</evidence>
<dbReference type="AlphaFoldDB" id="A0AAX2LXH4"/>
<keyword evidence="5" id="KW-1185">Reference proteome</keyword>
<evidence type="ECO:0000313" key="6">
    <source>
        <dbReference type="Proteomes" id="UP000254626"/>
    </source>
</evidence>
<reference evidence="5" key="1">
    <citation type="submission" date="2015-12" db="EMBL/GenBank/DDBJ databases">
        <title>FDA dAtabase for Regulatory Grade micrObial Sequences (FDA-ARGOS): Supporting development and validation of Infectious Disease Dx tests.</title>
        <authorList>
            <person name="Hoffmann M."/>
            <person name="Allard M."/>
            <person name="Evans P."/>
            <person name="Brown E."/>
            <person name="Tallon L.J."/>
            <person name="Sadzewicz L."/>
            <person name="Sengamalay N."/>
            <person name="Ott S."/>
            <person name="Godinez A."/>
            <person name="Nagaraj S."/>
            <person name="Vyas G."/>
            <person name="Aluvathingal J."/>
            <person name="Nadendla S."/>
            <person name="Geyer C."/>
            <person name="Sichtig H."/>
        </authorList>
    </citation>
    <scope>NUCLEOTIDE SEQUENCE [LARGE SCALE GENOMIC DNA]</scope>
    <source>
        <strain evidence="5">ATCC 33809</strain>
    </source>
</reference>
<evidence type="ECO:0000313" key="5">
    <source>
        <dbReference type="Proteomes" id="UP000057088"/>
    </source>
</evidence>
<dbReference type="Proteomes" id="UP000254626">
    <property type="component" value="Unassembled WGS sequence"/>
</dbReference>
<evidence type="ECO:0000313" key="3">
    <source>
        <dbReference type="EMBL" id="AMF93128.1"/>
    </source>
</evidence>
<dbReference type="EMBL" id="CP014034">
    <property type="protein sequence ID" value="AMF93128.1"/>
    <property type="molecule type" value="Genomic_DNA"/>
</dbReference>
<feature type="coiled-coil region" evidence="1">
    <location>
        <begin position="390"/>
        <end position="417"/>
    </location>
</feature>
<evidence type="ECO:0000256" key="1">
    <source>
        <dbReference type="SAM" id="Coils"/>
    </source>
</evidence>
<dbReference type="PANTHER" id="PTHR37024">
    <property type="entry name" value="TYPE VI SECRETION SYSTEM DUF2094 AND IMPA-RELATED DOMAIN PROTEIN"/>
    <property type="match status" value="1"/>
</dbReference>
<dbReference type="EMBL" id="UHIP01000002">
    <property type="protein sequence ID" value="SUQ26502.1"/>
    <property type="molecule type" value="Genomic_DNA"/>
</dbReference>
<reference evidence="3" key="2">
    <citation type="submission" date="2018-01" db="EMBL/GenBank/DDBJ databases">
        <title>FDA dAtabase for Regulatory Grade micrObial Sequences (FDA-ARGOS): Supporting development and validation of Infectious Disease Dx tests.</title>
        <authorList>
            <person name="Hoffmann M."/>
            <person name="Allard M."/>
            <person name="Evans P."/>
            <person name="Brown E."/>
            <person name="Tallon L."/>
            <person name="Sadzewicz L."/>
            <person name="Sengamalay N."/>
            <person name="Ott S."/>
            <person name="Godinez A."/>
            <person name="Nagaraj S."/>
            <person name="Vyas G."/>
            <person name="Aluvathingal J."/>
            <person name="Nadendla S."/>
            <person name="Geyer C."/>
            <person name="Sichtig H."/>
        </authorList>
    </citation>
    <scope>NUCLEOTIDE SEQUENCE</scope>
    <source>
        <strain evidence="3">ATCC 33809</strain>
    </source>
</reference>
<gene>
    <name evidence="3" type="ORF">AL536_06675</name>
    <name evidence="4" type="ORF">NCTC11327_03363</name>
</gene>
<dbReference type="GeneID" id="29383380"/>
<dbReference type="Pfam" id="PF06812">
    <property type="entry name" value="ImpA_N"/>
    <property type="match status" value="1"/>
</dbReference>
<accession>A0AAX2LXH4</accession>
<dbReference type="KEGG" id="vfl:AL536_06675"/>
<dbReference type="InterPro" id="IPR010657">
    <property type="entry name" value="ImpA_N"/>
</dbReference>